<reference evidence="2" key="1">
    <citation type="journal article" date="2022" name="Mol. Ecol. Resour.">
        <title>The genomes of chicory, endive, great burdock and yacon provide insights into Asteraceae palaeo-polyploidization history and plant inulin production.</title>
        <authorList>
            <person name="Fan W."/>
            <person name="Wang S."/>
            <person name="Wang H."/>
            <person name="Wang A."/>
            <person name="Jiang F."/>
            <person name="Liu H."/>
            <person name="Zhao H."/>
            <person name="Xu D."/>
            <person name="Zhang Y."/>
        </authorList>
    </citation>
    <scope>NUCLEOTIDE SEQUENCE [LARGE SCALE GENOMIC DNA]</scope>
    <source>
        <strain evidence="2">cv. Yunnan</strain>
    </source>
</reference>
<evidence type="ECO:0000313" key="2">
    <source>
        <dbReference type="Proteomes" id="UP001056120"/>
    </source>
</evidence>
<dbReference type="EMBL" id="CM042019">
    <property type="protein sequence ID" value="KAI3824025.1"/>
    <property type="molecule type" value="Genomic_DNA"/>
</dbReference>
<evidence type="ECO:0000313" key="1">
    <source>
        <dbReference type="EMBL" id="KAI3824025.1"/>
    </source>
</evidence>
<gene>
    <name evidence="1" type="ORF">L1987_05472</name>
</gene>
<keyword evidence="2" id="KW-1185">Reference proteome</keyword>
<accession>A0ACB9JVG0</accession>
<protein>
    <submittedName>
        <fullName evidence="1">Uncharacterized protein</fullName>
    </submittedName>
</protein>
<name>A0ACB9JVG0_9ASTR</name>
<proteinExistence type="predicted"/>
<dbReference type="Proteomes" id="UP001056120">
    <property type="component" value="Linkage Group LG02"/>
</dbReference>
<sequence>MAQNPSLGLHSVYAAKIRRLYDIANVFSSMDLLEKIQAAQKEELLEQILQTMRIQKENGWILCLIGAQKKSVAMPSNIDCVKVEYNENIPMLQQSSRNSKEFVFGPFTPAATQKVGISGNKKLKQAQDWENLADTYRPQYHNKALGDLVGHYAEAWKSWYVEADEKKQSLDLPFIYFTSKQTQAKESSCGRYKEDRFIRFRASPATLMAAASSRAFLLSRFADLSLFHHQPPPYSHHLLIRPLPPSFSAITKKRQAPVAIVSCIISGVDGGGVSDDFVSTRRSVSFDREFSVIANMLKKIEPLDTSVISKGVSDSAKDSMKQTISTMLGLLPSDQFSVMIRVSKRPLDRLLSSSLITGYTLWNAEYRIMLMRNFEISPSNDSKRLNSGEDNEPSEEKVEKSECLCDSVLMDCCTEESERLTLQSCLSDLDPVALNYIQQLESELSTAKKELHARKQENMQIEDTRESDNDLLKYLRSLDPDMVNELSRPSSSEVEEVIRELVQCTSRRFFKEEMTSDSTGDSDMGSQEIFPNDNEDFCDTIGTSRDYLAKLLFWCMLLGHHLRGLENRLHLSCAVGLL</sequence>
<comment type="caution">
    <text evidence="1">The sequence shown here is derived from an EMBL/GenBank/DDBJ whole genome shotgun (WGS) entry which is preliminary data.</text>
</comment>
<reference evidence="1 2" key="2">
    <citation type="journal article" date="2022" name="Mol. Ecol. Resour.">
        <title>The genomes of chicory, endive, great burdock and yacon provide insights into Asteraceae paleo-polyploidization history and plant inulin production.</title>
        <authorList>
            <person name="Fan W."/>
            <person name="Wang S."/>
            <person name="Wang H."/>
            <person name="Wang A."/>
            <person name="Jiang F."/>
            <person name="Liu H."/>
            <person name="Zhao H."/>
            <person name="Xu D."/>
            <person name="Zhang Y."/>
        </authorList>
    </citation>
    <scope>NUCLEOTIDE SEQUENCE [LARGE SCALE GENOMIC DNA]</scope>
    <source>
        <strain evidence="2">cv. Yunnan</strain>
        <tissue evidence="1">Leaves</tissue>
    </source>
</reference>
<organism evidence="1 2">
    <name type="scientific">Smallanthus sonchifolius</name>
    <dbReference type="NCBI Taxonomy" id="185202"/>
    <lineage>
        <taxon>Eukaryota</taxon>
        <taxon>Viridiplantae</taxon>
        <taxon>Streptophyta</taxon>
        <taxon>Embryophyta</taxon>
        <taxon>Tracheophyta</taxon>
        <taxon>Spermatophyta</taxon>
        <taxon>Magnoliopsida</taxon>
        <taxon>eudicotyledons</taxon>
        <taxon>Gunneridae</taxon>
        <taxon>Pentapetalae</taxon>
        <taxon>asterids</taxon>
        <taxon>campanulids</taxon>
        <taxon>Asterales</taxon>
        <taxon>Asteraceae</taxon>
        <taxon>Asteroideae</taxon>
        <taxon>Heliantheae alliance</taxon>
        <taxon>Millerieae</taxon>
        <taxon>Smallanthus</taxon>
    </lineage>
</organism>